<dbReference type="EMBL" id="JWIN03000016">
    <property type="protein sequence ID" value="KAB1265758.1"/>
    <property type="molecule type" value="Genomic_DNA"/>
</dbReference>
<accession>A0A5N4D3Q8</accession>
<protein>
    <submittedName>
        <fullName evidence="1">F-box only protein 39</fullName>
    </submittedName>
</protein>
<dbReference type="AlphaFoldDB" id="A0A5N4D3Q8"/>
<gene>
    <name evidence="1" type="ORF">Cadr_000018775</name>
</gene>
<sequence length="122" mass="14367">MRPTLTDLLPTFRTPCRTNFEFNNNHESLDEELHTSSSYPAGVVLFQNLGFPHVKFVERILKSQEEGQCALRTLKVRATPRGVRIYTNRCETNEEDRTLREIYRKYRKLIDSELNYFVTPTP</sequence>
<organism evidence="1 2">
    <name type="scientific">Camelus dromedarius</name>
    <name type="common">Dromedary</name>
    <name type="synonym">Arabian camel</name>
    <dbReference type="NCBI Taxonomy" id="9838"/>
    <lineage>
        <taxon>Eukaryota</taxon>
        <taxon>Metazoa</taxon>
        <taxon>Chordata</taxon>
        <taxon>Craniata</taxon>
        <taxon>Vertebrata</taxon>
        <taxon>Euteleostomi</taxon>
        <taxon>Mammalia</taxon>
        <taxon>Eutheria</taxon>
        <taxon>Laurasiatheria</taxon>
        <taxon>Artiodactyla</taxon>
        <taxon>Tylopoda</taxon>
        <taxon>Camelidae</taxon>
        <taxon>Camelus</taxon>
    </lineage>
</organism>
<dbReference type="Proteomes" id="UP000299084">
    <property type="component" value="Unassembled WGS sequence"/>
</dbReference>
<name>A0A5N4D3Q8_CAMDR</name>
<reference evidence="1 2" key="1">
    <citation type="journal article" date="2019" name="Mol. Ecol. Resour.">
        <title>Improving Illumina assemblies with Hi-C and long reads: an example with the North African dromedary.</title>
        <authorList>
            <person name="Elbers J.P."/>
            <person name="Rogers M.F."/>
            <person name="Perelman P.L."/>
            <person name="Proskuryakova A.A."/>
            <person name="Serdyukova N.A."/>
            <person name="Johnson W.E."/>
            <person name="Horin P."/>
            <person name="Corander J."/>
            <person name="Murphy D."/>
            <person name="Burger P.A."/>
        </authorList>
    </citation>
    <scope>NUCLEOTIDE SEQUENCE [LARGE SCALE GENOMIC DNA]</scope>
    <source>
        <strain evidence="1">Drom800</strain>
        <tissue evidence="1">Blood</tissue>
    </source>
</reference>
<evidence type="ECO:0000313" key="1">
    <source>
        <dbReference type="EMBL" id="KAB1265758.1"/>
    </source>
</evidence>
<evidence type="ECO:0000313" key="2">
    <source>
        <dbReference type="Proteomes" id="UP000299084"/>
    </source>
</evidence>
<proteinExistence type="predicted"/>
<keyword evidence="2" id="KW-1185">Reference proteome</keyword>
<comment type="caution">
    <text evidence="1">The sequence shown here is derived from an EMBL/GenBank/DDBJ whole genome shotgun (WGS) entry which is preliminary data.</text>
</comment>